<dbReference type="Proteomes" id="UP000275385">
    <property type="component" value="Unassembled WGS sequence"/>
</dbReference>
<keyword evidence="2" id="KW-1185">Reference proteome</keyword>
<evidence type="ECO:0000313" key="2">
    <source>
        <dbReference type="Proteomes" id="UP000275385"/>
    </source>
</evidence>
<evidence type="ECO:0000313" key="1">
    <source>
        <dbReference type="EMBL" id="RKU48162.1"/>
    </source>
</evidence>
<organism evidence="1 2">
    <name type="scientific">Coniochaeta pulveracea</name>
    <dbReference type="NCBI Taxonomy" id="177199"/>
    <lineage>
        <taxon>Eukaryota</taxon>
        <taxon>Fungi</taxon>
        <taxon>Dikarya</taxon>
        <taxon>Ascomycota</taxon>
        <taxon>Pezizomycotina</taxon>
        <taxon>Sordariomycetes</taxon>
        <taxon>Sordariomycetidae</taxon>
        <taxon>Coniochaetales</taxon>
        <taxon>Coniochaetaceae</taxon>
        <taxon>Coniochaeta</taxon>
    </lineage>
</organism>
<proteinExistence type="predicted"/>
<name>A0A420YJV5_9PEZI</name>
<dbReference type="OrthoDB" id="5405126at2759"/>
<protein>
    <submittedName>
        <fullName evidence="1">Uncharacterized protein</fullName>
    </submittedName>
</protein>
<reference evidence="1 2" key="1">
    <citation type="submission" date="2018-08" db="EMBL/GenBank/DDBJ databases">
        <title>Draft genome of the lignicolous fungus Coniochaeta pulveracea.</title>
        <authorList>
            <person name="Borstlap C.J."/>
            <person name="De Witt R.N."/>
            <person name="Botha A."/>
            <person name="Volschenk H."/>
        </authorList>
    </citation>
    <scope>NUCLEOTIDE SEQUENCE [LARGE SCALE GENOMIC DNA]</scope>
    <source>
        <strain evidence="1 2">CAB683</strain>
    </source>
</reference>
<accession>A0A420YJV5</accession>
<dbReference type="AlphaFoldDB" id="A0A420YJV5"/>
<sequence>MFKRLLGGAAPAGSSSTWSAIASRAVGMQQRRAFSVSQPLGVSAINFPKTSSKELDELLEKIRYDIILPSYLPALQRKRLHNRKYKAALEADPITMEIDGEKLRFYYRDLLKEMPNTKDLLRKVVALMKTPDDWAVLPRLLEGVCVQGKRKLKKDDYSKLVRKASLAGCVHTVLTCAREVKRTNFKLDNREVVTDLLANIQVEAVRADYSEEATNKALQRTERVMEMLEDENHQPKLKRGQTEAHIFPLYKEPIFLAARLHMAAALAVKHRGGVDEDGKVTKYAKELVTLWPENQGMSDLYKTDEHTGGKANAERLRHPAKMLITGAPVQNGMQLAAQVVDAELAKELRNRAQAVAKDVQAAWAQKPLREGSRMYEVYDKLINRELKSTASA</sequence>
<dbReference type="EMBL" id="QVQW01000006">
    <property type="protein sequence ID" value="RKU48162.1"/>
    <property type="molecule type" value="Genomic_DNA"/>
</dbReference>
<comment type="caution">
    <text evidence="1">The sequence shown here is derived from an EMBL/GenBank/DDBJ whole genome shotgun (WGS) entry which is preliminary data.</text>
</comment>
<gene>
    <name evidence="1" type="ORF">DL546_009384</name>
</gene>